<organism evidence="2">
    <name type="scientific">Gaeumannomyces tritici (strain R3-111a-1)</name>
    <name type="common">Wheat and barley take-all root rot fungus</name>
    <name type="synonym">Gaeumannomyces graminis var. tritici</name>
    <dbReference type="NCBI Taxonomy" id="644352"/>
    <lineage>
        <taxon>Eukaryota</taxon>
        <taxon>Fungi</taxon>
        <taxon>Dikarya</taxon>
        <taxon>Ascomycota</taxon>
        <taxon>Pezizomycotina</taxon>
        <taxon>Sordariomycetes</taxon>
        <taxon>Sordariomycetidae</taxon>
        <taxon>Magnaporthales</taxon>
        <taxon>Magnaporthaceae</taxon>
        <taxon>Gaeumannomyces</taxon>
    </lineage>
</organism>
<evidence type="ECO:0000256" key="1">
    <source>
        <dbReference type="SAM" id="MobiDB-lite"/>
    </source>
</evidence>
<feature type="region of interest" description="Disordered" evidence="1">
    <location>
        <begin position="220"/>
        <end position="321"/>
    </location>
</feature>
<reference evidence="2" key="3">
    <citation type="submission" date="2010-09" db="EMBL/GenBank/DDBJ databases">
        <title>Annotation of Gaeumannomyces graminis var. tritici R3-111a-1.</title>
        <authorList>
            <consortium name="The Broad Institute Genome Sequencing Platform"/>
            <person name="Ma L.-J."/>
            <person name="Dead R."/>
            <person name="Young S.K."/>
            <person name="Zeng Q."/>
            <person name="Gargeya S."/>
            <person name="Fitzgerald M."/>
            <person name="Haas B."/>
            <person name="Abouelleil A."/>
            <person name="Alvarado L."/>
            <person name="Arachchi H.M."/>
            <person name="Berlin A."/>
            <person name="Brown A."/>
            <person name="Chapman S.B."/>
            <person name="Chen Z."/>
            <person name="Dunbar C."/>
            <person name="Freedman E."/>
            <person name="Gearin G."/>
            <person name="Gellesch M."/>
            <person name="Goldberg J."/>
            <person name="Griggs A."/>
            <person name="Gujja S."/>
            <person name="Heiman D."/>
            <person name="Howarth C."/>
            <person name="Larson L."/>
            <person name="Lui A."/>
            <person name="MacDonald P.J.P."/>
            <person name="Mehta T."/>
            <person name="Montmayeur A."/>
            <person name="Murphy C."/>
            <person name="Neiman D."/>
            <person name="Pearson M."/>
            <person name="Priest M."/>
            <person name="Roberts A."/>
            <person name="Saif S."/>
            <person name="Shea T."/>
            <person name="Shenoy N."/>
            <person name="Sisk P."/>
            <person name="Stolte C."/>
            <person name="Sykes S."/>
            <person name="Yandava C."/>
            <person name="Wortman J."/>
            <person name="Nusbaum C."/>
            <person name="Birren B."/>
        </authorList>
    </citation>
    <scope>NUCLEOTIDE SEQUENCE</scope>
    <source>
        <strain evidence="2">R3-111a-1</strain>
    </source>
</reference>
<protein>
    <submittedName>
        <fullName evidence="2 3">Uncharacterized protein</fullName>
    </submittedName>
</protein>
<reference evidence="3" key="4">
    <citation type="journal article" date="2015" name="G3 (Bethesda)">
        <title>Genome sequences of three phytopathogenic species of the Magnaporthaceae family of fungi.</title>
        <authorList>
            <person name="Okagaki L.H."/>
            <person name="Nunes C.C."/>
            <person name="Sailsbery J."/>
            <person name="Clay B."/>
            <person name="Brown D."/>
            <person name="John T."/>
            <person name="Oh Y."/>
            <person name="Young N."/>
            <person name="Fitzgerald M."/>
            <person name="Haas B.J."/>
            <person name="Zeng Q."/>
            <person name="Young S."/>
            <person name="Adiconis X."/>
            <person name="Fan L."/>
            <person name="Levin J.Z."/>
            <person name="Mitchell T.K."/>
            <person name="Okubara P.A."/>
            <person name="Farman M.L."/>
            <person name="Kohn L.M."/>
            <person name="Birren B."/>
            <person name="Ma L.-J."/>
            <person name="Dean R.A."/>
        </authorList>
    </citation>
    <scope>NUCLEOTIDE SEQUENCE</scope>
    <source>
        <strain evidence="3">R3-111a-1</strain>
    </source>
</reference>
<name>J3PF01_GAET3</name>
<proteinExistence type="predicted"/>
<reference evidence="4" key="1">
    <citation type="submission" date="2010-07" db="EMBL/GenBank/DDBJ databases">
        <title>The genome sequence of Gaeumannomyces graminis var. tritici strain R3-111a-1.</title>
        <authorList>
            <consortium name="The Broad Institute Genome Sequencing Platform"/>
            <person name="Ma L.-J."/>
            <person name="Dead R."/>
            <person name="Young S."/>
            <person name="Zeng Q."/>
            <person name="Koehrsen M."/>
            <person name="Alvarado L."/>
            <person name="Berlin A."/>
            <person name="Chapman S.B."/>
            <person name="Chen Z."/>
            <person name="Freedman E."/>
            <person name="Gellesch M."/>
            <person name="Goldberg J."/>
            <person name="Griggs A."/>
            <person name="Gujja S."/>
            <person name="Heilman E.R."/>
            <person name="Heiman D."/>
            <person name="Hepburn T."/>
            <person name="Howarth C."/>
            <person name="Jen D."/>
            <person name="Larson L."/>
            <person name="Mehta T."/>
            <person name="Neiman D."/>
            <person name="Pearson M."/>
            <person name="Roberts A."/>
            <person name="Saif S."/>
            <person name="Shea T."/>
            <person name="Shenoy N."/>
            <person name="Sisk P."/>
            <person name="Stolte C."/>
            <person name="Sykes S."/>
            <person name="Walk T."/>
            <person name="White J."/>
            <person name="Yandava C."/>
            <person name="Haas B."/>
            <person name="Nusbaum C."/>
            <person name="Birren B."/>
        </authorList>
    </citation>
    <scope>NUCLEOTIDE SEQUENCE [LARGE SCALE GENOMIC DNA]</scope>
    <source>
        <strain evidence="4">R3-111a-1</strain>
    </source>
</reference>
<dbReference type="GeneID" id="20352538"/>
<dbReference type="VEuPathDB" id="FungiDB:GGTG_12080"/>
<sequence length="321" mass="33518">MAPLSAIVPFSPFSPSGEWQCCACGGRHYMHRTRCVRRCNHWACGACIIFDRRGERVPPLSSGRRIPVNWACANAMHRGGTEALHSVAELLTLADGDDDEGGARCWCGDPAFDPAAVYDHWGNLMGDDVVAAEAGVLDFDVVLDGQPRTVFALADDDGGREAAAAFLRHHPDVGAWGPVLQELAANRAAKAAAAAAAVAAEAAEAAAAVEAAEAAAAVDAEARAGSKSPGPADARLPTPPPDEGRLAARVTRRRTNPRSSPAPGEEGSSAAKAAKGKTTAATRKRRRDGDDDVPALAGRITRAKVEKPKKRARSKGQKAKA</sequence>
<evidence type="ECO:0000313" key="3">
    <source>
        <dbReference type="EnsemblFungi" id="EJT71059"/>
    </source>
</evidence>
<dbReference type="Proteomes" id="UP000006039">
    <property type="component" value="Unassembled WGS sequence"/>
</dbReference>
<dbReference type="RefSeq" id="XP_009228237.1">
    <property type="nucleotide sequence ID" value="XM_009229973.1"/>
</dbReference>
<feature type="compositionally biased region" description="Low complexity" evidence="1">
    <location>
        <begin position="270"/>
        <end position="281"/>
    </location>
</feature>
<dbReference type="HOGENOM" id="CLU_866111_0_0_1"/>
<keyword evidence="4" id="KW-1185">Reference proteome</keyword>
<evidence type="ECO:0000313" key="2">
    <source>
        <dbReference type="EMBL" id="EJT71059.1"/>
    </source>
</evidence>
<accession>J3PF01</accession>
<gene>
    <name evidence="3" type="primary">20352538</name>
    <name evidence="2" type="ORF">GGTG_12080</name>
</gene>
<dbReference type="EnsemblFungi" id="EJT71059">
    <property type="protein sequence ID" value="EJT71059"/>
    <property type="gene ID" value="GGTG_12080"/>
</dbReference>
<dbReference type="eggNOG" id="ENOG502RMPZ">
    <property type="taxonomic scope" value="Eukaryota"/>
</dbReference>
<dbReference type="OrthoDB" id="10495931at2759"/>
<reference evidence="3" key="5">
    <citation type="submission" date="2018-04" db="UniProtKB">
        <authorList>
            <consortium name="EnsemblFungi"/>
        </authorList>
    </citation>
    <scope>IDENTIFICATION</scope>
    <source>
        <strain evidence="3">R3-111a-1</strain>
    </source>
</reference>
<evidence type="ECO:0000313" key="4">
    <source>
        <dbReference type="Proteomes" id="UP000006039"/>
    </source>
</evidence>
<dbReference type="AlphaFoldDB" id="J3PF01"/>
<reference evidence="2" key="2">
    <citation type="submission" date="2010-07" db="EMBL/GenBank/DDBJ databases">
        <authorList>
            <consortium name="The Broad Institute Genome Sequencing Platform"/>
            <consortium name="Broad Institute Genome Sequencing Center for Infectious Disease"/>
            <person name="Ma L.-J."/>
            <person name="Dead R."/>
            <person name="Young S."/>
            <person name="Zeng Q."/>
            <person name="Koehrsen M."/>
            <person name="Alvarado L."/>
            <person name="Berlin A."/>
            <person name="Chapman S.B."/>
            <person name="Chen Z."/>
            <person name="Freedman E."/>
            <person name="Gellesch M."/>
            <person name="Goldberg J."/>
            <person name="Griggs A."/>
            <person name="Gujja S."/>
            <person name="Heilman E.R."/>
            <person name="Heiman D."/>
            <person name="Hepburn T."/>
            <person name="Howarth C."/>
            <person name="Jen D."/>
            <person name="Larson L."/>
            <person name="Mehta T."/>
            <person name="Neiman D."/>
            <person name="Pearson M."/>
            <person name="Roberts A."/>
            <person name="Saif S."/>
            <person name="Shea T."/>
            <person name="Shenoy N."/>
            <person name="Sisk P."/>
            <person name="Stolte C."/>
            <person name="Sykes S."/>
            <person name="Walk T."/>
            <person name="White J."/>
            <person name="Yandava C."/>
            <person name="Haas B."/>
            <person name="Nusbaum C."/>
            <person name="Birren B."/>
        </authorList>
    </citation>
    <scope>NUCLEOTIDE SEQUENCE</scope>
    <source>
        <strain evidence="2">R3-111a-1</strain>
    </source>
</reference>
<dbReference type="EMBL" id="GL385401">
    <property type="protein sequence ID" value="EJT71059.1"/>
    <property type="molecule type" value="Genomic_DNA"/>
</dbReference>
<feature type="compositionally biased region" description="Basic residues" evidence="1">
    <location>
        <begin position="307"/>
        <end position="321"/>
    </location>
</feature>